<keyword evidence="7 9" id="KW-1133">Transmembrane helix</keyword>
<evidence type="ECO:0000256" key="7">
    <source>
        <dbReference type="ARBA" id="ARBA00022989"/>
    </source>
</evidence>
<evidence type="ECO:0000259" key="10">
    <source>
        <dbReference type="PROSITE" id="PS50928"/>
    </source>
</evidence>
<keyword evidence="4" id="KW-1003">Cell membrane</keyword>
<feature type="transmembrane region" description="Helical" evidence="9">
    <location>
        <begin position="90"/>
        <end position="108"/>
    </location>
</feature>
<evidence type="ECO:0000256" key="6">
    <source>
        <dbReference type="ARBA" id="ARBA00022692"/>
    </source>
</evidence>
<dbReference type="NCBIfam" id="TIGR01726">
    <property type="entry name" value="HEQRo_perm_3TM"/>
    <property type="match status" value="1"/>
</dbReference>
<keyword evidence="8 9" id="KW-0472">Membrane</keyword>
<sequence>MFHGYLPMILDGLRITLSVALVSLAVASVFGLMGATAKLSASPVLRAVAGTYTTVIRALPDLLLMLIVFYGGQILLNRFTTAQGWGYVDVNAFAAGTITLGFVFGAYLTETFRGAILAIPRGQAEAGHAIGLTRGQVLRDIVLPQMIRHAIPGFTNNWLVLLKATALVSIIGLDDMVHRASLASAATREPFTFYALIGVIYLGVTTVSILALGALNRRVSRGVRAEAAR</sequence>
<evidence type="ECO:0000313" key="11">
    <source>
        <dbReference type="EMBL" id="SCY07812.1"/>
    </source>
</evidence>
<dbReference type="OrthoDB" id="9808674at2"/>
<gene>
    <name evidence="11" type="ORF">SAMN05660710_00595</name>
</gene>
<proteinExistence type="inferred from homology"/>
<feature type="transmembrane region" description="Helical" evidence="9">
    <location>
        <begin position="47"/>
        <end position="70"/>
    </location>
</feature>
<reference evidence="11 12" key="1">
    <citation type="submission" date="2016-10" db="EMBL/GenBank/DDBJ databases">
        <authorList>
            <person name="de Groot N.N."/>
        </authorList>
    </citation>
    <scope>NUCLEOTIDE SEQUENCE [LARGE SCALE GENOMIC DNA]</scope>
    <source>
        <strain evidence="11 12">CGMCC 1.8925</strain>
    </source>
</reference>
<dbReference type="Pfam" id="PF00528">
    <property type="entry name" value="BPD_transp_1"/>
    <property type="match status" value="1"/>
</dbReference>
<dbReference type="Gene3D" id="1.10.3720.10">
    <property type="entry name" value="MetI-like"/>
    <property type="match status" value="1"/>
</dbReference>
<dbReference type="AlphaFoldDB" id="A0A1G5CZJ6"/>
<dbReference type="PANTHER" id="PTHR30133">
    <property type="entry name" value="CATIONIC AMINO ACID TRANSPORTER, MEMBRANE COMPONENT"/>
    <property type="match status" value="1"/>
</dbReference>
<evidence type="ECO:0000256" key="1">
    <source>
        <dbReference type="ARBA" id="ARBA00004429"/>
    </source>
</evidence>
<evidence type="ECO:0000256" key="9">
    <source>
        <dbReference type="RuleBase" id="RU363032"/>
    </source>
</evidence>
<evidence type="ECO:0000256" key="3">
    <source>
        <dbReference type="ARBA" id="ARBA00022448"/>
    </source>
</evidence>
<dbReference type="GO" id="GO:0022857">
    <property type="term" value="F:transmembrane transporter activity"/>
    <property type="evidence" value="ECO:0007669"/>
    <property type="project" value="InterPro"/>
</dbReference>
<dbReference type="InterPro" id="IPR000515">
    <property type="entry name" value="MetI-like"/>
</dbReference>
<feature type="transmembrane region" description="Helical" evidence="9">
    <location>
        <begin position="154"/>
        <end position="173"/>
    </location>
</feature>
<accession>A0A1G5CZJ6</accession>
<comment type="subcellular location">
    <subcellularLocation>
        <location evidence="1">Cell inner membrane</location>
        <topology evidence="1">Multi-pass membrane protein</topology>
    </subcellularLocation>
    <subcellularLocation>
        <location evidence="9">Cell membrane</location>
        <topology evidence="9">Multi-pass membrane protein</topology>
    </subcellularLocation>
</comment>
<evidence type="ECO:0000256" key="5">
    <source>
        <dbReference type="ARBA" id="ARBA00022519"/>
    </source>
</evidence>
<evidence type="ECO:0000256" key="4">
    <source>
        <dbReference type="ARBA" id="ARBA00022475"/>
    </source>
</evidence>
<organism evidence="11 12">
    <name type="scientific">Paracoccus tibetensis</name>
    <dbReference type="NCBI Taxonomy" id="336292"/>
    <lineage>
        <taxon>Bacteria</taxon>
        <taxon>Pseudomonadati</taxon>
        <taxon>Pseudomonadota</taxon>
        <taxon>Alphaproteobacteria</taxon>
        <taxon>Rhodobacterales</taxon>
        <taxon>Paracoccaceae</taxon>
        <taxon>Paracoccus</taxon>
    </lineage>
</organism>
<evidence type="ECO:0000313" key="12">
    <source>
        <dbReference type="Proteomes" id="UP000199502"/>
    </source>
</evidence>
<keyword evidence="12" id="KW-1185">Reference proteome</keyword>
<dbReference type="CDD" id="cd06261">
    <property type="entry name" value="TM_PBP2"/>
    <property type="match status" value="1"/>
</dbReference>
<feature type="domain" description="ABC transmembrane type-1" evidence="10">
    <location>
        <begin position="13"/>
        <end position="212"/>
    </location>
</feature>
<dbReference type="InterPro" id="IPR010065">
    <property type="entry name" value="AA_ABC_transptr_permease_3TM"/>
</dbReference>
<dbReference type="STRING" id="336292.SAMN05660710_00595"/>
<protein>
    <submittedName>
        <fullName evidence="11">Amino acid ABC transporter membrane protein 1, PAAT family (TC 3.A.1.3.-)</fullName>
    </submittedName>
</protein>
<keyword evidence="6 9" id="KW-0812">Transmembrane</keyword>
<dbReference type="EMBL" id="FMVT01000002">
    <property type="protein sequence ID" value="SCY07812.1"/>
    <property type="molecule type" value="Genomic_DNA"/>
</dbReference>
<dbReference type="InterPro" id="IPR035906">
    <property type="entry name" value="MetI-like_sf"/>
</dbReference>
<evidence type="ECO:0000256" key="2">
    <source>
        <dbReference type="ARBA" id="ARBA00010072"/>
    </source>
</evidence>
<dbReference type="Proteomes" id="UP000199502">
    <property type="component" value="Unassembled WGS sequence"/>
</dbReference>
<keyword evidence="3 9" id="KW-0813">Transport</keyword>
<dbReference type="PROSITE" id="PS50928">
    <property type="entry name" value="ABC_TM1"/>
    <property type="match status" value="1"/>
</dbReference>
<evidence type="ECO:0000256" key="8">
    <source>
        <dbReference type="ARBA" id="ARBA00023136"/>
    </source>
</evidence>
<name>A0A1G5CZJ6_9RHOB</name>
<dbReference type="InterPro" id="IPR051613">
    <property type="entry name" value="ABC_transp_permease_HisMQ"/>
</dbReference>
<comment type="similarity">
    <text evidence="2">Belongs to the binding-protein-dependent transport system permease family. HisMQ subfamily.</text>
</comment>
<keyword evidence="5" id="KW-0997">Cell inner membrane</keyword>
<feature type="transmembrane region" description="Helical" evidence="9">
    <location>
        <begin position="12"/>
        <end position="35"/>
    </location>
</feature>
<dbReference type="RefSeq" id="WP_090740136.1">
    <property type="nucleotide sequence ID" value="NZ_FMVT01000002.1"/>
</dbReference>
<dbReference type="SUPFAM" id="SSF161098">
    <property type="entry name" value="MetI-like"/>
    <property type="match status" value="1"/>
</dbReference>
<dbReference type="GO" id="GO:0043190">
    <property type="term" value="C:ATP-binding cassette (ABC) transporter complex"/>
    <property type="evidence" value="ECO:0007669"/>
    <property type="project" value="InterPro"/>
</dbReference>
<feature type="transmembrane region" description="Helical" evidence="9">
    <location>
        <begin position="193"/>
        <end position="215"/>
    </location>
</feature>